<dbReference type="EMBL" id="LT559118">
    <property type="protein sequence ID" value="SBO91704.1"/>
    <property type="molecule type" value="Genomic_DNA"/>
</dbReference>
<evidence type="ECO:0000256" key="1">
    <source>
        <dbReference type="SAM" id="MobiDB-lite"/>
    </source>
</evidence>
<name>A0A1M4DYQ7_9ACTN</name>
<gene>
    <name evidence="2" type="ORF">BN4615_P1218</name>
</gene>
<reference evidence="2" key="1">
    <citation type="submission" date="2016-04" db="EMBL/GenBank/DDBJ databases">
        <authorList>
            <person name="Evans L.H."/>
            <person name="Alamgir A."/>
            <person name="Owens N."/>
            <person name="Weber N.D."/>
            <person name="Virtaneva K."/>
            <person name="Barbian K."/>
            <person name="Babar A."/>
            <person name="Rosenke K."/>
        </authorList>
    </citation>
    <scope>NUCLEOTIDE SEQUENCE</scope>
    <source>
        <strain evidence="2">Nono1</strain>
    </source>
</reference>
<organism evidence="2">
    <name type="scientific">Nonomuraea gerenzanensis</name>
    <dbReference type="NCBI Taxonomy" id="93944"/>
    <lineage>
        <taxon>Bacteria</taxon>
        <taxon>Bacillati</taxon>
        <taxon>Actinomycetota</taxon>
        <taxon>Actinomycetes</taxon>
        <taxon>Streptosporangiales</taxon>
        <taxon>Streptosporangiaceae</taxon>
        <taxon>Nonomuraea</taxon>
    </lineage>
</organism>
<evidence type="ECO:0000313" key="2">
    <source>
        <dbReference type="EMBL" id="SBO91704.1"/>
    </source>
</evidence>
<accession>A0A1M4DYQ7</accession>
<feature type="compositionally biased region" description="Basic and acidic residues" evidence="1">
    <location>
        <begin position="1"/>
        <end position="13"/>
    </location>
</feature>
<dbReference type="AlphaFoldDB" id="A0A1M4DYQ7"/>
<proteinExistence type="predicted"/>
<feature type="region of interest" description="Disordered" evidence="1">
    <location>
        <begin position="1"/>
        <end position="52"/>
    </location>
</feature>
<sequence length="52" mass="5824">MGAREEGAREQTLPRHSQRIAQPGACGKTPVVPQNQRPRPPPRTTPDRSRRP</sequence>
<protein>
    <submittedName>
        <fullName evidence="2">Uncharacterized protein</fullName>
    </submittedName>
</protein>